<evidence type="ECO:0000313" key="2">
    <source>
        <dbReference type="EMBL" id="GMA87099.1"/>
    </source>
</evidence>
<evidence type="ECO:0000256" key="1">
    <source>
        <dbReference type="SAM" id="MobiDB-lite"/>
    </source>
</evidence>
<keyword evidence="3" id="KW-1185">Reference proteome</keyword>
<proteinExistence type="predicted"/>
<dbReference type="Proteomes" id="UP001157017">
    <property type="component" value="Unassembled WGS sequence"/>
</dbReference>
<reference evidence="3" key="1">
    <citation type="journal article" date="2019" name="Int. J. Syst. Evol. Microbiol.">
        <title>The Global Catalogue of Microorganisms (GCM) 10K type strain sequencing project: providing services to taxonomists for standard genome sequencing and annotation.</title>
        <authorList>
            <consortium name="The Broad Institute Genomics Platform"/>
            <consortium name="The Broad Institute Genome Sequencing Center for Infectious Disease"/>
            <person name="Wu L."/>
            <person name="Ma J."/>
        </authorList>
    </citation>
    <scope>NUCLEOTIDE SEQUENCE [LARGE SCALE GENOMIC DNA]</scope>
    <source>
        <strain evidence="3">NBRC 108730</strain>
    </source>
</reference>
<protein>
    <submittedName>
        <fullName evidence="2">Uncharacterized protein</fullName>
    </submittedName>
</protein>
<evidence type="ECO:0000313" key="3">
    <source>
        <dbReference type="Proteomes" id="UP001157017"/>
    </source>
</evidence>
<name>A0ABQ6JIA5_9ACTN</name>
<comment type="caution">
    <text evidence="2">The sequence shown here is derived from an EMBL/GenBank/DDBJ whole genome shotgun (WGS) entry which is preliminary data.</text>
</comment>
<dbReference type="EMBL" id="BSUZ01000001">
    <property type="protein sequence ID" value="GMA87099.1"/>
    <property type="molecule type" value="Genomic_DNA"/>
</dbReference>
<gene>
    <name evidence="2" type="ORF">GCM10025868_23490</name>
</gene>
<feature type="region of interest" description="Disordered" evidence="1">
    <location>
        <begin position="64"/>
        <end position="84"/>
    </location>
</feature>
<feature type="region of interest" description="Disordered" evidence="1">
    <location>
        <begin position="89"/>
        <end position="108"/>
    </location>
</feature>
<accession>A0ABQ6JIA5</accession>
<sequence length="108" mass="11392">MLVPDGPVARSALIRLGQPAHLALHRLEAVLLQREGVLVGPLAAAGQRGRDRLEALLETAAPALEDAQPDVGAGATEEREVDAEGVVLPRRRTGLADQPARSAPCRPR</sequence>
<organism evidence="2 3">
    <name type="scientific">Angustibacter aerolatus</name>
    <dbReference type="NCBI Taxonomy" id="1162965"/>
    <lineage>
        <taxon>Bacteria</taxon>
        <taxon>Bacillati</taxon>
        <taxon>Actinomycetota</taxon>
        <taxon>Actinomycetes</taxon>
        <taxon>Kineosporiales</taxon>
        <taxon>Kineosporiaceae</taxon>
    </lineage>
</organism>